<sequence length="185" mass="20892">MVQKTRLGFSRERAGQLFRLWGDVWPEAVEGPLEESLEHFFLDRSADERGQAGSERFHLIEGDAEILAVARSFVRYVKFDADDGQWPVLALAGVCSSPDKRGRGFGRLVVEDAFSRLGPKLPWCLFQTGVPEFYEKLGAVRVDNAFFNSDAEDTQANPWWDPHVMVLSAQEKWPEGRVDLCGPAY</sequence>
<dbReference type="RefSeq" id="WP_191617452.1">
    <property type="nucleotide sequence ID" value="NZ_JACYFG010000036.1"/>
</dbReference>
<evidence type="ECO:0000313" key="1">
    <source>
        <dbReference type="EMBL" id="MBD5780344.1"/>
    </source>
</evidence>
<dbReference type="EMBL" id="JACYFG010000036">
    <property type="protein sequence ID" value="MBD5780344.1"/>
    <property type="molecule type" value="Genomic_DNA"/>
</dbReference>
<dbReference type="InterPro" id="IPR016181">
    <property type="entry name" value="Acyl_CoA_acyltransferase"/>
</dbReference>
<evidence type="ECO:0000313" key="2">
    <source>
        <dbReference type="Proteomes" id="UP000622317"/>
    </source>
</evidence>
<proteinExistence type="predicted"/>
<gene>
    <name evidence="1" type="ORF">IEN85_12655</name>
</gene>
<keyword evidence="2" id="KW-1185">Reference proteome</keyword>
<organism evidence="1 2">
    <name type="scientific">Pelagicoccus enzymogenes</name>
    <dbReference type="NCBI Taxonomy" id="2773457"/>
    <lineage>
        <taxon>Bacteria</taxon>
        <taxon>Pseudomonadati</taxon>
        <taxon>Verrucomicrobiota</taxon>
        <taxon>Opitutia</taxon>
        <taxon>Puniceicoccales</taxon>
        <taxon>Pelagicoccaceae</taxon>
        <taxon>Pelagicoccus</taxon>
    </lineage>
</organism>
<reference evidence="1" key="1">
    <citation type="submission" date="2020-09" db="EMBL/GenBank/DDBJ databases">
        <title>Pelagicoccus enzymogenes sp. nov. with an EPS production, isolated from marine sediment.</title>
        <authorList>
            <person name="Feng X."/>
        </authorList>
    </citation>
    <scope>NUCLEOTIDE SEQUENCE</scope>
    <source>
        <strain evidence="1">NFK12</strain>
    </source>
</reference>
<accession>A0A927II05</accession>
<dbReference type="SUPFAM" id="SSF55729">
    <property type="entry name" value="Acyl-CoA N-acyltransferases (Nat)"/>
    <property type="match status" value="1"/>
</dbReference>
<protein>
    <submittedName>
        <fullName evidence="1">GNAT family N-acetyltransferase</fullName>
    </submittedName>
</protein>
<dbReference type="Proteomes" id="UP000622317">
    <property type="component" value="Unassembled WGS sequence"/>
</dbReference>
<name>A0A927II05_9BACT</name>
<dbReference type="Gene3D" id="3.40.630.30">
    <property type="match status" value="1"/>
</dbReference>
<dbReference type="AlphaFoldDB" id="A0A927II05"/>
<comment type="caution">
    <text evidence="1">The sequence shown here is derived from an EMBL/GenBank/DDBJ whole genome shotgun (WGS) entry which is preliminary data.</text>
</comment>